<dbReference type="InterPro" id="IPR011577">
    <property type="entry name" value="Cyt_b561_bac/Ni-Hgenase"/>
</dbReference>
<dbReference type="EMBL" id="JAUFRC010000001">
    <property type="protein sequence ID" value="MDN3711014.1"/>
    <property type="molecule type" value="Genomic_DNA"/>
</dbReference>
<comment type="cofactor">
    <cofactor evidence="1">
        <name>heme b</name>
        <dbReference type="ChEBI" id="CHEBI:60344"/>
    </cofactor>
</comment>
<keyword evidence="10" id="KW-0408">Iron</keyword>
<dbReference type="InterPro" id="IPR052168">
    <property type="entry name" value="Cytochrome_b561_oxidase"/>
</dbReference>
<evidence type="ECO:0000256" key="4">
    <source>
        <dbReference type="ARBA" id="ARBA00022475"/>
    </source>
</evidence>
<protein>
    <submittedName>
        <fullName evidence="16">Cytochrome b</fullName>
    </submittedName>
</protein>
<comment type="subcellular location">
    <subcellularLocation>
        <location evidence="2">Cell membrane</location>
        <topology evidence="2">Multi-pass membrane protein</topology>
    </subcellularLocation>
</comment>
<dbReference type="Pfam" id="PF01292">
    <property type="entry name" value="Ni_hydr_CYTB"/>
    <property type="match status" value="1"/>
</dbReference>
<keyword evidence="7" id="KW-0479">Metal-binding</keyword>
<dbReference type="PANTHER" id="PTHR30529">
    <property type="entry name" value="CYTOCHROME B561"/>
    <property type="match status" value="1"/>
</dbReference>
<evidence type="ECO:0000256" key="10">
    <source>
        <dbReference type="ARBA" id="ARBA00023004"/>
    </source>
</evidence>
<feature type="transmembrane region" description="Helical" evidence="14">
    <location>
        <begin position="55"/>
        <end position="75"/>
    </location>
</feature>
<evidence type="ECO:0000256" key="3">
    <source>
        <dbReference type="ARBA" id="ARBA00022448"/>
    </source>
</evidence>
<evidence type="ECO:0000256" key="13">
    <source>
        <dbReference type="SAM" id="MobiDB-lite"/>
    </source>
</evidence>
<evidence type="ECO:0000256" key="6">
    <source>
        <dbReference type="ARBA" id="ARBA00022692"/>
    </source>
</evidence>
<keyword evidence="11 14" id="KW-0472">Membrane</keyword>
<name>A0ABT8D3F2_9RHOB</name>
<keyword evidence="6 14" id="KW-0812">Transmembrane</keyword>
<feature type="transmembrane region" description="Helical" evidence="14">
    <location>
        <begin position="153"/>
        <end position="174"/>
    </location>
</feature>
<evidence type="ECO:0000256" key="2">
    <source>
        <dbReference type="ARBA" id="ARBA00004651"/>
    </source>
</evidence>
<keyword evidence="9 14" id="KW-1133">Transmembrane helix</keyword>
<evidence type="ECO:0000259" key="15">
    <source>
        <dbReference type="Pfam" id="PF01292"/>
    </source>
</evidence>
<keyword evidence="5" id="KW-0349">Heme</keyword>
<dbReference type="Gene3D" id="1.20.950.20">
    <property type="entry name" value="Transmembrane di-heme cytochromes, Chain C"/>
    <property type="match status" value="1"/>
</dbReference>
<accession>A0ABT8D3F2</accession>
<evidence type="ECO:0000313" key="17">
    <source>
        <dbReference type="Proteomes" id="UP001243846"/>
    </source>
</evidence>
<dbReference type="PANTHER" id="PTHR30529:SF7">
    <property type="entry name" value="CYTOCHROME B561 BACTERIAL_NI-HYDROGENASE DOMAIN-CONTAINING PROTEIN"/>
    <property type="match status" value="1"/>
</dbReference>
<comment type="similarity">
    <text evidence="12">Belongs to the cytochrome b561 family.</text>
</comment>
<keyword evidence="4" id="KW-1003">Cell membrane</keyword>
<proteinExistence type="inferred from homology"/>
<feature type="compositionally biased region" description="Low complexity" evidence="13">
    <location>
        <begin position="230"/>
        <end position="256"/>
    </location>
</feature>
<keyword evidence="3" id="KW-0813">Transport</keyword>
<evidence type="ECO:0000256" key="11">
    <source>
        <dbReference type="ARBA" id="ARBA00023136"/>
    </source>
</evidence>
<evidence type="ECO:0000256" key="12">
    <source>
        <dbReference type="ARBA" id="ARBA00037975"/>
    </source>
</evidence>
<evidence type="ECO:0000256" key="14">
    <source>
        <dbReference type="SAM" id="Phobius"/>
    </source>
</evidence>
<dbReference type="InterPro" id="IPR016174">
    <property type="entry name" value="Di-haem_cyt_TM"/>
</dbReference>
<gene>
    <name evidence="16" type="ORF">QWZ10_02835</name>
</gene>
<feature type="compositionally biased region" description="Pro residues" evidence="13">
    <location>
        <begin position="257"/>
        <end position="269"/>
    </location>
</feature>
<feature type="transmembrane region" description="Helical" evidence="14">
    <location>
        <begin position="96"/>
        <end position="115"/>
    </location>
</feature>
<sequence>MKAGNDARGYGWVARAFHWSIAVLIIAAIALGLYAANLRDTAQDQIQKIFEAFSLHKTVGIAVLFLGIIRIVWMLTQKKPRHLHPERKLETFTAEVMHFGLYLGMIIMPLSGWLVHSAAPGGFARILWPFGQRLPGVPENLALSEKLAVFHEFGWWLLAAMIVLHLLGVVKHSVIDRDATLARMAGRAATLPEPPEVPEHRAVAAPLVALALWAGLAGYSALIAQPHSGTAAPATTEAPASVPAAPAVESAASTAPRPAPRHPPVPMPMPMLGRSSAERSILRSRNRVARSRAISPIGRRRSASIPRREPAMSASPSTSRA</sequence>
<evidence type="ECO:0000256" key="1">
    <source>
        <dbReference type="ARBA" id="ARBA00001970"/>
    </source>
</evidence>
<reference evidence="17" key="1">
    <citation type="journal article" date="2019" name="Int. J. Syst. Evol. Microbiol.">
        <title>The Global Catalogue of Microorganisms (GCM) 10K type strain sequencing project: providing services to taxonomists for standard genome sequencing and annotation.</title>
        <authorList>
            <consortium name="The Broad Institute Genomics Platform"/>
            <consortium name="The Broad Institute Genome Sequencing Center for Infectious Disease"/>
            <person name="Wu L."/>
            <person name="Ma J."/>
        </authorList>
    </citation>
    <scope>NUCLEOTIDE SEQUENCE [LARGE SCALE GENOMIC DNA]</scope>
    <source>
        <strain evidence="17">CECT 8482</strain>
    </source>
</reference>
<comment type="caution">
    <text evidence="16">The sequence shown here is derived from an EMBL/GenBank/DDBJ whole genome shotgun (WGS) entry which is preliminary data.</text>
</comment>
<organism evidence="16 17">
    <name type="scientific">Paracoccus cavernae</name>
    <dbReference type="NCBI Taxonomy" id="1571207"/>
    <lineage>
        <taxon>Bacteria</taxon>
        <taxon>Pseudomonadati</taxon>
        <taxon>Pseudomonadota</taxon>
        <taxon>Alphaproteobacteria</taxon>
        <taxon>Rhodobacterales</taxon>
        <taxon>Paracoccaceae</taxon>
        <taxon>Paracoccus</taxon>
    </lineage>
</organism>
<evidence type="ECO:0000313" key="16">
    <source>
        <dbReference type="EMBL" id="MDN3711014.1"/>
    </source>
</evidence>
<keyword evidence="8" id="KW-0249">Electron transport</keyword>
<evidence type="ECO:0000256" key="7">
    <source>
        <dbReference type="ARBA" id="ARBA00022723"/>
    </source>
</evidence>
<keyword evidence="17" id="KW-1185">Reference proteome</keyword>
<feature type="transmembrane region" description="Helical" evidence="14">
    <location>
        <begin position="12"/>
        <end position="35"/>
    </location>
</feature>
<dbReference type="SUPFAM" id="SSF81342">
    <property type="entry name" value="Transmembrane di-heme cytochromes"/>
    <property type="match status" value="1"/>
</dbReference>
<feature type="domain" description="Cytochrome b561 bacterial/Ni-hydrogenase" evidence="15">
    <location>
        <begin position="10"/>
        <end position="185"/>
    </location>
</feature>
<dbReference type="Proteomes" id="UP001243846">
    <property type="component" value="Unassembled WGS sequence"/>
</dbReference>
<evidence type="ECO:0000256" key="8">
    <source>
        <dbReference type="ARBA" id="ARBA00022982"/>
    </source>
</evidence>
<evidence type="ECO:0000256" key="5">
    <source>
        <dbReference type="ARBA" id="ARBA00022617"/>
    </source>
</evidence>
<feature type="region of interest" description="Disordered" evidence="13">
    <location>
        <begin position="230"/>
        <end position="321"/>
    </location>
</feature>
<evidence type="ECO:0000256" key="9">
    <source>
        <dbReference type="ARBA" id="ARBA00022989"/>
    </source>
</evidence>